<comment type="cofactor">
    <cofactor evidence="1">
        <name>Mg(2+)</name>
        <dbReference type="ChEBI" id="CHEBI:18420"/>
    </cofactor>
</comment>
<dbReference type="OMA" id="IAYHFND"/>
<sequence>MSSSTIISAVTEPGVSSFTSFGYRNRPPSMNQLRNLSCKTSTPTIMQLSINSLPLTQKVPSLIDLGTKRMEQVKRRSQETLLNSSDPIKTLKIIDTIQRLGIGHHFEEEINVKLGKLRDWDFSEDLFSTTLQFRLLRNNGWPTSSDVFKKFLDKSGNFKESITNDIWGMLSMYEASYLGAKGEEVLEKAMDFSTAHLHQSLQHLSPDVGNLVARALTLPRHLRMSRLEARNYIKEYSQVSSHMPYLLEMAKIDYAMLQSMHQKEFAEISRWWNKLGLAERLGFARDKPAECFLWTMGIFPEPCYSNCRIELTKTICILLVMDDIFDTYGTLDELILFTKAIKRWDLDAMEQLPEYMKISYLALYNTTHEIAYKIQMEHGQNVISSLKRTWIDIFEAFLKEAKWFNNKYVPTFQEYLDNGVISSGSYMALVHATFLIGDGLSKETISMMNPYPRLFSCSGEILRLWDDLGTSKEEQERGDNACSIQCLMIENNISDENVARKHIRRFIRNLWPELNSLVLTTTSLPFSIMKASLNMARTAQVIYQHGDDRNTFTVDDYVQTLLFTPSANY</sequence>
<dbReference type="InterPro" id="IPR044814">
    <property type="entry name" value="Terpene_cyclase_plant_C1"/>
</dbReference>
<dbReference type="InterPro" id="IPR008930">
    <property type="entry name" value="Terpenoid_cyclase/PrenylTrfase"/>
</dbReference>
<evidence type="ECO:0000256" key="1">
    <source>
        <dbReference type="ARBA" id="ARBA00001946"/>
    </source>
</evidence>
<dbReference type="eggNOG" id="ENOG502QW72">
    <property type="taxonomic scope" value="Eukaryota"/>
</dbReference>
<dbReference type="Proteomes" id="UP000000226">
    <property type="component" value="Chromosome 5"/>
</dbReference>
<evidence type="ECO:0000313" key="8">
    <source>
        <dbReference type="Proteomes" id="UP000000226"/>
    </source>
</evidence>
<dbReference type="InterPro" id="IPR036965">
    <property type="entry name" value="Terpene_synth_N_sf"/>
</dbReference>
<dbReference type="SUPFAM" id="SSF48239">
    <property type="entry name" value="Terpenoid cyclases/Protein prenyltransferases"/>
    <property type="match status" value="1"/>
</dbReference>
<dbReference type="InterPro" id="IPR050148">
    <property type="entry name" value="Terpene_synthase-like"/>
</dbReference>
<dbReference type="GO" id="GO:0016102">
    <property type="term" value="P:diterpenoid biosynthetic process"/>
    <property type="evidence" value="ECO:0007669"/>
    <property type="project" value="InterPro"/>
</dbReference>
<reference evidence="8" key="1">
    <citation type="journal article" date="2014" name="Nat. Genet.">
        <title>A reference genome for common bean and genome-wide analysis of dual domestications.</title>
        <authorList>
            <person name="Schmutz J."/>
            <person name="McClean P.E."/>
            <person name="Mamidi S."/>
            <person name="Wu G.A."/>
            <person name="Cannon S.B."/>
            <person name="Grimwood J."/>
            <person name="Jenkins J."/>
            <person name="Shu S."/>
            <person name="Song Q."/>
            <person name="Chavarro C."/>
            <person name="Torres-Torres M."/>
            <person name="Geffroy V."/>
            <person name="Moghaddam S.M."/>
            <person name="Gao D."/>
            <person name="Abernathy B."/>
            <person name="Barry K."/>
            <person name="Blair M."/>
            <person name="Brick M.A."/>
            <person name="Chovatia M."/>
            <person name="Gepts P."/>
            <person name="Goodstein D.M."/>
            <person name="Gonzales M."/>
            <person name="Hellsten U."/>
            <person name="Hyten D.L."/>
            <person name="Jia G."/>
            <person name="Kelly J.D."/>
            <person name="Kudrna D."/>
            <person name="Lee R."/>
            <person name="Richard M.M."/>
            <person name="Miklas P.N."/>
            <person name="Osorno J.M."/>
            <person name="Rodrigues J."/>
            <person name="Thareau V."/>
            <person name="Urrea C.A."/>
            <person name="Wang M."/>
            <person name="Yu Y."/>
            <person name="Zhang M."/>
            <person name="Wing R.A."/>
            <person name="Cregan P.B."/>
            <person name="Rokhsar D.S."/>
            <person name="Jackson S.A."/>
        </authorList>
    </citation>
    <scope>NUCLEOTIDE SEQUENCE [LARGE SCALE GENOMIC DNA]</scope>
    <source>
        <strain evidence="8">cv. G19833</strain>
    </source>
</reference>
<dbReference type="SFLD" id="SFLDS00005">
    <property type="entry name" value="Isoprenoid_Synthase_Type_I"/>
    <property type="match status" value="1"/>
</dbReference>
<keyword evidence="3" id="KW-0460">Magnesium</keyword>
<dbReference type="InterPro" id="IPR034741">
    <property type="entry name" value="Terpene_cyclase-like_1_C"/>
</dbReference>
<dbReference type="SUPFAM" id="SSF48576">
    <property type="entry name" value="Terpenoid synthases"/>
    <property type="match status" value="1"/>
</dbReference>
<feature type="domain" description="Terpene synthase N-terminal" evidence="5">
    <location>
        <begin position="67"/>
        <end position="216"/>
    </location>
</feature>
<dbReference type="AlphaFoldDB" id="V7BZ58"/>
<dbReference type="Gene3D" id="1.10.600.10">
    <property type="entry name" value="Farnesyl Diphosphate Synthase"/>
    <property type="match status" value="1"/>
</dbReference>
<dbReference type="InterPro" id="IPR005630">
    <property type="entry name" value="Terpene_synthase_metal-bd"/>
</dbReference>
<proteinExistence type="predicted"/>
<evidence type="ECO:0000256" key="2">
    <source>
        <dbReference type="ARBA" id="ARBA00022723"/>
    </source>
</evidence>
<dbReference type="InterPro" id="IPR008949">
    <property type="entry name" value="Isoprenoid_synthase_dom_sf"/>
</dbReference>
<gene>
    <name evidence="7" type="ORF">PHAVU_005G111700g</name>
</gene>
<protein>
    <submittedName>
        <fullName evidence="7">Uncharacterized protein</fullName>
    </submittedName>
</protein>
<keyword evidence="8" id="KW-1185">Reference proteome</keyword>
<evidence type="ECO:0000313" key="7">
    <source>
        <dbReference type="EMBL" id="ESW21931.1"/>
    </source>
</evidence>
<evidence type="ECO:0000259" key="5">
    <source>
        <dbReference type="Pfam" id="PF01397"/>
    </source>
</evidence>
<evidence type="ECO:0000256" key="4">
    <source>
        <dbReference type="ARBA" id="ARBA00023239"/>
    </source>
</evidence>
<dbReference type="EMBL" id="CM002292">
    <property type="protein sequence ID" value="ESW21931.1"/>
    <property type="molecule type" value="Genomic_DNA"/>
</dbReference>
<accession>V7BZ58</accession>
<dbReference type="GO" id="GO:0010333">
    <property type="term" value="F:terpene synthase activity"/>
    <property type="evidence" value="ECO:0007669"/>
    <property type="project" value="InterPro"/>
</dbReference>
<keyword evidence="4" id="KW-0456">Lyase</keyword>
<dbReference type="CDD" id="cd00684">
    <property type="entry name" value="Terpene_cyclase_plant_C1"/>
    <property type="match status" value="1"/>
</dbReference>
<dbReference type="GO" id="GO:0000287">
    <property type="term" value="F:magnesium ion binding"/>
    <property type="evidence" value="ECO:0007669"/>
    <property type="project" value="InterPro"/>
</dbReference>
<name>V7BZ58_PHAVU</name>
<dbReference type="STRING" id="3885.V7BZ58"/>
<dbReference type="SMR" id="V7BZ58"/>
<feature type="domain" description="Terpene synthase metal-binding" evidence="6">
    <location>
        <begin position="274"/>
        <end position="511"/>
    </location>
</feature>
<keyword evidence="2" id="KW-0479">Metal-binding</keyword>
<dbReference type="PANTHER" id="PTHR31225:SF137">
    <property type="entry name" value="TERPENE SYNTHASE 11-RELATED"/>
    <property type="match status" value="1"/>
</dbReference>
<dbReference type="FunFam" id="1.10.600.10:FF:000007">
    <property type="entry name" value="Isoprene synthase, chloroplastic"/>
    <property type="match status" value="1"/>
</dbReference>
<dbReference type="Gene3D" id="1.50.10.130">
    <property type="entry name" value="Terpene synthase, N-terminal domain"/>
    <property type="match status" value="1"/>
</dbReference>
<dbReference type="InterPro" id="IPR001906">
    <property type="entry name" value="Terpene_synth_N"/>
</dbReference>
<dbReference type="PANTHER" id="PTHR31225">
    <property type="entry name" value="OS04G0344100 PROTEIN-RELATED"/>
    <property type="match status" value="1"/>
</dbReference>
<dbReference type="OrthoDB" id="1936865at2759"/>
<evidence type="ECO:0000259" key="6">
    <source>
        <dbReference type="Pfam" id="PF03936"/>
    </source>
</evidence>
<evidence type="ECO:0000256" key="3">
    <source>
        <dbReference type="ARBA" id="ARBA00022842"/>
    </source>
</evidence>
<dbReference type="Pfam" id="PF01397">
    <property type="entry name" value="Terpene_synth"/>
    <property type="match status" value="1"/>
</dbReference>
<dbReference type="Gramene" id="ESW21931">
    <property type="protein sequence ID" value="ESW21931"/>
    <property type="gene ID" value="PHAVU_005G111700g"/>
</dbReference>
<dbReference type="Pfam" id="PF03936">
    <property type="entry name" value="Terpene_synth_C"/>
    <property type="match status" value="1"/>
</dbReference>
<dbReference type="SFLD" id="SFLDG01019">
    <property type="entry name" value="Terpene_Cyclase_Like_1_C_Termi"/>
    <property type="match status" value="1"/>
</dbReference>
<organism evidence="7 8">
    <name type="scientific">Phaseolus vulgaris</name>
    <name type="common">Kidney bean</name>
    <name type="synonym">French bean</name>
    <dbReference type="NCBI Taxonomy" id="3885"/>
    <lineage>
        <taxon>Eukaryota</taxon>
        <taxon>Viridiplantae</taxon>
        <taxon>Streptophyta</taxon>
        <taxon>Embryophyta</taxon>
        <taxon>Tracheophyta</taxon>
        <taxon>Spermatophyta</taxon>
        <taxon>Magnoliopsida</taxon>
        <taxon>eudicotyledons</taxon>
        <taxon>Gunneridae</taxon>
        <taxon>Pentapetalae</taxon>
        <taxon>rosids</taxon>
        <taxon>fabids</taxon>
        <taxon>Fabales</taxon>
        <taxon>Fabaceae</taxon>
        <taxon>Papilionoideae</taxon>
        <taxon>50 kb inversion clade</taxon>
        <taxon>NPAAA clade</taxon>
        <taxon>indigoferoid/millettioid clade</taxon>
        <taxon>Phaseoleae</taxon>
        <taxon>Phaseolus</taxon>
    </lineage>
</organism>